<feature type="transmembrane region" description="Helical" evidence="1">
    <location>
        <begin position="94"/>
        <end position="115"/>
    </location>
</feature>
<feature type="transmembrane region" description="Helical" evidence="1">
    <location>
        <begin position="152"/>
        <end position="172"/>
    </location>
</feature>
<dbReference type="AlphaFoldDB" id="A0A1G6EIU5"/>
<name>A0A1G6EIU5_9BACT</name>
<dbReference type="OrthoDB" id="5470060at2"/>
<dbReference type="STRING" id="617002.SAMN05660653_02848"/>
<proteinExistence type="predicted"/>
<reference evidence="2 3" key="1">
    <citation type="submission" date="2016-10" db="EMBL/GenBank/DDBJ databases">
        <authorList>
            <person name="de Groot N.N."/>
        </authorList>
    </citation>
    <scope>NUCLEOTIDE SEQUENCE [LARGE SCALE GENOMIC DNA]</scope>
    <source>
        <strain evidence="2 3">ASO4-2</strain>
    </source>
</reference>
<feature type="transmembrane region" description="Helical" evidence="1">
    <location>
        <begin position="127"/>
        <end position="146"/>
    </location>
</feature>
<feature type="transmembrane region" description="Helical" evidence="1">
    <location>
        <begin position="70"/>
        <end position="88"/>
    </location>
</feature>
<keyword evidence="1" id="KW-1133">Transmembrane helix</keyword>
<keyword evidence="3" id="KW-1185">Reference proteome</keyword>
<dbReference type="InterPro" id="IPR038354">
    <property type="entry name" value="VKOR_sf"/>
</dbReference>
<keyword evidence="1" id="KW-0472">Membrane</keyword>
<evidence type="ECO:0000313" key="2">
    <source>
        <dbReference type="EMBL" id="SDB56875.1"/>
    </source>
</evidence>
<dbReference type="Proteomes" id="UP000198771">
    <property type="component" value="Unassembled WGS sequence"/>
</dbReference>
<organism evidence="2 3">
    <name type="scientific">Desulfonatronum thiosulfatophilum</name>
    <dbReference type="NCBI Taxonomy" id="617002"/>
    <lineage>
        <taxon>Bacteria</taxon>
        <taxon>Pseudomonadati</taxon>
        <taxon>Thermodesulfobacteriota</taxon>
        <taxon>Desulfovibrionia</taxon>
        <taxon>Desulfovibrionales</taxon>
        <taxon>Desulfonatronaceae</taxon>
        <taxon>Desulfonatronum</taxon>
    </lineage>
</organism>
<evidence type="ECO:0000256" key="1">
    <source>
        <dbReference type="SAM" id="Phobius"/>
    </source>
</evidence>
<accession>A0A1G6EIU5</accession>
<dbReference type="InterPro" id="IPR036249">
    <property type="entry name" value="Thioredoxin-like_sf"/>
</dbReference>
<sequence length="330" mass="36661">MKRERKINVSENTEERKSLIRSYLPLVLATAAALLLSLEYWLQQAGYQGLCPTAGCAVVGTYVKYGEIAFIGMGAAFFWVLAGLLFLSRRLDKGWLWMLVAVVLTAGLAFDGGILGFQHFGIKETCILCYAVGLALFLILFAYGWMRRSLAAVVMGVAVWSAAFASQAMFVFPEKTPDLRETVLTSWRASEQPGPQLYYFFSLHCPFCTHVLSSLAAHPPQGGEWHLVPLDTQPADQRKLAAFLDHPLVATNPFQAILDVEREPASDMEIQPQAVAAANNGGAFLRNSGYRGVPLLIVQETPTRRVTLQGRDPILNYLLEKRLIPFRLFF</sequence>
<protein>
    <recommendedName>
        <fullName evidence="4">Vitamin K epoxide reductase family protein</fullName>
    </recommendedName>
</protein>
<dbReference type="SUPFAM" id="SSF52833">
    <property type="entry name" value="Thioredoxin-like"/>
    <property type="match status" value="1"/>
</dbReference>
<dbReference type="Gene3D" id="1.20.1440.130">
    <property type="entry name" value="VKOR domain"/>
    <property type="match status" value="1"/>
</dbReference>
<evidence type="ECO:0000313" key="3">
    <source>
        <dbReference type="Proteomes" id="UP000198771"/>
    </source>
</evidence>
<dbReference type="EMBL" id="FMXO01000018">
    <property type="protein sequence ID" value="SDB56875.1"/>
    <property type="molecule type" value="Genomic_DNA"/>
</dbReference>
<dbReference type="RefSeq" id="WP_092123228.1">
    <property type="nucleotide sequence ID" value="NZ_FMXO01000018.1"/>
</dbReference>
<evidence type="ECO:0008006" key="4">
    <source>
        <dbReference type="Google" id="ProtNLM"/>
    </source>
</evidence>
<gene>
    <name evidence="2" type="ORF">SAMN05660653_02848</name>
</gene>
<keyword evidence="1" id="KW-0812">Transmembrane</keyword>
<feature type="transmembrane region" description="Helical" evidence="1">
    <location>
        <begin position="20"/>
        <end position="38"/>
    </location>
</feature>